<accession>A0ABY8SZF8</accession>
<dbReference type="PANTHER" id="PTHR43177:SF9">
    <property type="entry name" value="PROTEIN NRFC"/>
    <property type="match status" value="1"/>
</dbReference>
<proteinExistence type="predicted"/>
<protein>
    <submittedName>
        <fullName evidence="6">4Fe-4S dicluster domain-containing protein</fullName>
    </submittedName>
</protein>
<dbReference type="InterPro" id="IPR054822">
    <property type="entry name" value="DsrO-like"/>
</dbReference>
<dbReference type="PROSITE" id="PS51379">
    <property type="entry name" value="4FE4S_FER_2"/>
    <property type="match status" value="2"/>
</dbReference>
<evidence type="ECO:0000256" key="2">
    <source>
        <dbReference type="ARBA" id="ARBA00022723"/>
    </source>
</evidence>
<feature type="domain" description="4Fe-4S ferredoxin-type" evidence="5">
    <location>
        <begin position="165"/>
        <end position="194"/>
    </location>
</feature>
<dbReference type="PANTHER" id="PTHR43177">
    <property type="entry name" value="PROTEIN NRFC"/>
    <property type="match status" value="1"/>
</dbReference>
<evidence type="ECO:0000256" key="3">
    <source>
        <dbReference type="ARBA" id="ARBA00023004"/>
    </source>
</evidence>
<evidence type="ECO:0000313" key="6">
    <source>
        <dbReference type="EMBL" id="WHS67689.1"/>
    </source>
</evidence>
<dbReference type="InterPro" id="IPR017900">
    <property type="entry name" value="4Fe4S_Fe_S_CS"/>
</dbReference>
<keyword evidence="4" id="KW-0411">Iron-sulfur</keyword>
<dbReference type="Proteomes" id="UP001240697">
    <property type="component" value="Chromosome"/>
</dbReference>
<evidence type="ECO:0000313" key="7">
    <source>
        <dbReference type="Proteomes" id="UP001240697"/>
    </source>
</evidence>
<organism evidence="6 7">
    <name type="scientific">Comamonas resistens</name>
    <dbReference type="NCBI Taxonomy" id="3046670"/>
    <lineage>
        <taxon>Bacteria</taxon>
        <taxon>Pseudomonadati</taxon>
        <taxon>Pseudomonadota</taxon>
        <taxon>Betaproteobacteria</taxon>
        <taxon>Burkholderiales</taxon>
        <taxon>Comamonadaceae</taxon>
        <taxon>Comamonas</taxon>
    </lineage>
</organism>
<dbReference type="InterPro" id="IPR017896">
    <property type="entry name" value="4Fe4S_Fe-S-bd"/>
</dbReference>
<dbReference type="CDD" id="cd10551">
    <property type="entry name" value="PsrB"/>
    <property type="match status" value="1"/>
</dbReference>
<keyword evidence="2" id="KW-0479">Metal-binding</keyword>
<dbReference type="SUPFAM" id="SSF54862">
    <property type="entry name" value="4Fe-4S ferredoxins"/>
    <property type="match status" value="1"/>
</dbReference>
<reference evidence="6 7" key="1">
    <citation type="submission" date="2023-05" db="EMBL/GenBank/DDBJ databases">
        <authorList>
            <person name="Yin Y."/>
            <person name="Lu Z."/>
        </authorList>
    </citation>
    <scope>NUCLEOTIDE SEQUENCE [LARGE SCALE GENOMIC DNA]</scope>
    <source>
        <strain evidence="6 7">ZM22</strain>
    </source>
</reference>
<evidence type="ECO:0000259" key="5">
    <source>
        <dbReference type="PROSITE" id="PS51379"/>
    </source>
</evidence>
<keyword evidence="3" id="KW-0408">Iron</keyword>
<evidence type="ECO:0000256" key="4">
    <source>
        <dbReference type="ARBA" id="ARBA00023014"/>
    </source>
</evidence>
<dbReference type="EMBL" id="CP125947">
    <property type="protein sequence ID" value="WHS67689.1"/>
    <property type="molecule type" value="Genomic_DNA"/>
</dbReference>
<feature type="domain" description="4Fe-4S ferredoxin-type" evidence="5">
    <location>
        <begin position="86"/>
        <end position="115"/>
    </location>
</feature>
<dbReference type="InterPro" id="IPR050954">
    <property type="entry name" value="ET_IronSulfur_Cluster-Binding"/>
</dbReference>
<gene>
    <name evidence="6" type="ORF">QMY55_11480</name>
</gene>
<keyword evidence="7" id="KW-1185">Reference proteome</keyword>
<name>A0ABY8SZF8_9BURK</name>
<dbReference type="PROSITE" id="PS00198">
    <property type="entry name" value="4FE4S_FER_1"/>
    <property type="match status" value="1"/>
</dbReference>
<evidence type="ECO:0000256" key="1">
    <source>
        <dbReference type="ARBA" id="ARBA00022485"/>
    </source>
</evidence>
<dbReference type="Gene3D" id="3.30.70.20">
    <property type="match status" value="2"/>
</dbReference>
<dbReference type="NCBIfam" id="NF045797">
    <property type="entry name" value="DsrO"/>
    <property type="match status" value="1"/>
</dbReference>
<sequence>MPLHTPESSSCSSGNACTCAPAQASSHKPAGAQTSSAAPLQAKRGFLQDLIALAAGFGLAGSARAALPGDPGFQPQRRPGMEGKRFGMLVDMRKCIGCQACTVSCSVENQPPIGQFRTTVLQYEVDKPDDTAPAMVSLPRLCNHCDEPPCVPVCPVQATFQRTDGIVLVDNERCVGCGYCVQACPYDARFINHETQTADKCTFCEHRLEAGLLPACVESCVGGARVIGDLNDAHSEINQRIHAHKDEIKVLKPGMKTKPHVFYIGLPDEFVNGVDGQATVRLVAEHL</sequence>
<dbReference type="RefSeq" id="WP_283488715.1">
    <property type="nucleotide sequence ID" value="NZ_CP125947.1"/>
</dbReference>
<keyword evidence="1" id="KW-0004">4Fe-4S</keyword>
<dbReference type="Pfam" id="PF13247">
    <property type="entry name" value="Fer4_11"/>
    <property type="match status" value="1"/>
</dbReference>